<feature type="non-terminal residue" evidence="17">
    <location>
        <position position="1"/>
    </location>
</feature>
<keyword evidence="9" id="KW-0378">Hydrolase</keyword>
<feature type="non-terminal residue" evidence="17">
    <location>
        <position position="330"/>
    </location>
</feature>
<keyword evidence="7" id="KW-0945">Host-virus interaction</keyword>
<evidence type="ECO:0000256" key="13">
    <source>
        <dbReference type="ARBA" id="ARBA00022844"/>
    </source>
</evidence>
<keyword evidence="6" id="KW-0167">Capsid protein</keyword>
<dbReference type="InterPro" id="IPR033703">
    <property type="entry name" value="Rhv-like"/>
</dbReference>
<keyword evidence="14" id="KW-1035">Host cytoplasm</keyword>
<reference evidence="17" key="1">
    <citation type="submission" date="2013-04" db="EMBL/GenBank/DDBJ databases">
        <title>Clinical and molecular features of Human Rhinovirus A detected among Spanish children.</title>
        <authorList>
            <person name="Cuevas M.T."/>
            <person name="Molinero M."/>
            <person name="Calvo C."/>
            <person name="Pozo F."/>
            <person name="Garcia-Garcia M.L."/>
            <person name="Ledesma J."/>
            <person name="Moreno S."/>
            <person name="Calderon A."/>
            <person name="Gonzalez-Esguevillas M."/>
            <person name="Casas I."/>
        </authorList>
    </citation>
    <scope>NUCLEOTIDE SEQUENCE</scope>
    <source>
        <strain evidence="17">SO7259</strain>
    </source>
</reference>
<dbReference type="Proteomes" id="UP001155821">
    <property type="component" value="Segment"/>
</dbReference>
<keyword evidence="11" id="KW-0547">Nucleotide-binding</keyword>
<dbReference type="InterPro" id="IPR029053">
    <property type="entry name" value="Viral_coat"/>
</dbReference>
<dbReference type="EMBL" id="KC859319">
    <property type="protein sequence ID" value="AHL26149.1"/>
    <property type="molecule type" value="Genomic_RNA"/>
</dbReference>
<evidence type="ECO:0000256" key="8">
    <source>
        <dbReference type="ARBA" id="ARBA00022670"/>
    </source>
</evidence>
<evidence type="ECO:0000256" key="11">
    <source>
        <dbReference type="ARBA" id="ARBA00022806"/>
    </source>
</evidence>
<dbReference type="SUPFAM" id="SSF88633">
    <property type="entry name" value="Positive stranded ssRNA viruses"/>
    <property type="match status" value="1"/>
</dbReference>
<evidence type="ECO:0000256" key="3">
    <source>
        <dbReference type="ARBA" id="ARBA00020107"/>
    </source>
</evidence>
<dbReference type="Pfam" id="PF00073">
    <property type="entry name" value="Rhv"/>
    <property type="match status" value="1"/>
</dbReference>
<dbReference type="Gene3D" id="2.60.120.20">
    <property type="match status" value="1"/>
</dbReference>
<organism evidence="17">
    <name type="scientific">rhinovirus A107</name>
    <dbReference type="NCBI Taxonomy" id="2777145"/>
    <lineage>
        <taxon>Viruses</taxon>
        <taxon>Riboviria</taxon>
        <taxon>Orthornavirae</taxon>
        <taxon>Pisuviricota</taxon>
        <taxon>Pisoniviricetes</taxon>
        <taxon>Picornavirales</taxon>
        <taxon>Picornaviridae</taxon>
        <taxon>Ensavirinae</taxon>
        <taxon>Enterovirus</taxon>
        <taxon>Enterovirus alpharhino</taxon>
        <taxon>Rhinovirus A</taxon>
    </lineage>
</organism>
<dbReference type="GO" id="GO:0019062">
    <property type="term" value="P:virion attachment to host cell"/>
    <property type="evidence" value="ECO:0007669"/>
    <property type="project" value="UniProtKB-KW"/>
</dbReference>
<dbReference type="GO" id="GO:0046718">
    <property type="term" value="P:symbiont entry into host cell"/>
    <property type="evidence" value="ECO:0007669"/>
    <property type="project" value="UniProtKB-KW"/>
</dbReference>
<protein>
    <recommendedName>
        <fullName evidence="3">Genome polyprotein</fullName>
    </recommendedName>
</protein>
<keyword evidence="5" id="KW-0597">Phosphoprotein</keyword>
<dbReference type="InterPro" id="IPR001676">
    <property type="entry name" value="Picornavirus_capsid"/>
</dbReference>
<keyword evidence="13" id="KW-0946">Virion</keyword>
<evidence type="ECO:0000313" key="17">
    <source>
        <dbReference type="EMBL" id="AHL26149.1"/>
    </source>
</evidence>
<name>A0A023JMK5_9ENTO</name>
<evidence type="ECO:0000256" key="12">
    <source>
        <dbReference type="ARBA" id="ARBA00022807"/>
    </source>
</evidence>
<evidence type="ECO:0000256" key="4">
    <source>
        <dbReference type="ARBA" id="ARBA00022520"/>
    </source>
</evidence>
<dbReference type="CDD" id="cd00205">
    <property type="entry name" value="rhv_like"/>
    <property type="match status" value="1"/>
</dbReference>
<feature type="domain" description="Picornavirus capsid" evidence="16">
    <location>
        <begin position="48"/>
        <end position="206"/>
    </location>
</feature>
<evidence type="ECO:0000259" key="16">
    <source>
        <dbReference type="Pfam" id="PF00073"/>
    </source>
</evidence>
<dbReference type="GO" id="GO:0008234">
    <property type="term" value="F:cysteine-type peptidase activity"/>
    <property type="evidence" value="ECO:0007669"/>
    <property type="project" value="UniProtKB-KW"/>
</dbReference>
<sequence length="330" mass="37872">NPVENYIDDVLNEVLVVPNIKESHPSTSNSAPILDAAETGHTSNVQPEDTVETRYVQTSQTRDEMSIESFLGRSGCVHISTISIDNSKRYDEYKFQKWQITLKEMAQIRRKFEMFTYVRFDSEITLVPSITGKGDDLGHIVMQYMYVPPGAPIPDNRKHFAWQSGTNASIFWQYGQPFPRFSLPFLSIASAYYMFYDGYDGDTYESRYGATVVNHMGTLCMRVVTDEQRHNVEVVTRVYHKAKHIKAWCPRPPRAVPYTSIDTTNYKPHQGDLRVFIKPRADPKVVTAGPSDMYVHVGNLIYRNLHLFNSEMHDSILVSYSSDLVIYRTN</sequence>
<dbReference type="GO" id="GO:0033644">
    <property type="term" value="C:host cell membrane"/>
    <property type="evidence" value="ECO:0007669"/>
    <property type="project" value="UniProtKB-SubCell"/>
</dbReference>
<proteinExistence type="predicted"/>
<evidence type="ECO:0000256" key="14">
    <source>
        <dbReference type="ARBA" id="ARBA00023200"/>
    </source>
</evidence>
<dbReference type="GO" id="GO:0019028">
    <property type="term" value="C:viral capsid"/>
    <property type="evidence" value="ECO:0007669"/>
    <property type="project" value="UniProtKB-KW"/>
</dbReference>
<keyword evidence="12" id="KW-0788">Thiol protease</keyword>
<dbReference type="InterPro" id="IPR009003">
    <property type="entry name" value="Peptidase_S1_PA"/>
</dbReference>
<evidence type="ECO:0000256" key="1">
    <source>
        <dbReference type="ARBA" id="ARBA00004192"/>
    </source>
</evidence>
<evidence type="ECO:0000256" key="15">
    <source>
        <dbReference type="ARBA" id="ARBA00023296"/>
    </source>
</evidence>
<evidence type="ECO:0000256" key="6">
    <source>
        <dbReference type="ARBA" id="ARBA00022561"/>
    </source>
</evidence>
<keyword evidence="11" id="KW-0067">ATP-binding</keyword>
<dbReference type="GO" id="GO:0030430">
    <property type="term" value="C:host cell cytoplasm"/>
    <property type="evidence" value="ECO:0007669"/>
    <property type="project" value="UniProtKB-SubCell"/>
</dbReference>
<evidence type="ECO:0000256" key="7">
    <source>
        <dbReference type="ARBA" id="ARBA00022581"/>
    </source>
</evidence>
<dbReference type="Gene3D" id="2.40.10.10">
    <property type="entry name" value="Trypsin-like serine proteases"/>
    <property type="match status" value="1"/>
</dbReference>
<dbReference type="GO" id="GO:0006508">
    <property type="term" value="P:proteolysis"/>
    <property type="evidence" value="ECO:0007669"/>
    <property type="project" value="UniProtKB-KW"/>
</dbReference>
<dbReference type="InterPro" id="IPR043504">
    <property type="entry name" value="Peptidase_S1_PA_chymotrypsin"/>
</dbReference>
<keyword evidence="15" id="KW-1160">Virus entry into host cell</keyword>
<evidence type="ECO:0000256" key="9">
    <source>
        <dbReference type="ARBA" id="ARBA00022801"/>
    </source>
</evidence>
<accession>A0A023JMK5</accession>
<evidence type="ECO:0000256" key="10">
    <source>
        <dbReference type="ARBA" id="ARBA00022804"/>
    </source>
</evidence>
<keyword evidence="11" id="KW-0347">Helicase</keyword>
<dbReference type="SUPFAM" id="SSF50494">
    <property type="entry name" value="Trypsin-like serine proteases"/>
    <property type="match status" value="1"/>
</dbReference>
<dbReference type="GO" id="GO:0004386">
    <property type="term" value="F:helicase activity"/>
    <property type="evidence" value="ECO:0007669"/>
    <property type="project" value="UniProtKB-KW"/>
</dbReference>
<keyword evidence="10" id="KW-1161">Viral attachment to host cell</keyword>
<evidence type="ECO:0000256" key="2">
    <source>
        <dbReference type="ARBA" id="ARBA00004328"/>
    </source>
</evidence>
<dbReference type="FunFam" id="2.60.120.20:FF:000001">
    <property type="entry name" value="Genome polyprotein"/>
    <property type="match status" value="1"/>
</dbReference>
<keyword evidence="8" id="KW-0645">Protease</keyword>
<keyword evidence="4" id="KW-0191">Covalent protein-RNA linkage</keyword>
<evidence type="ECO:0000256" key="5">
    <source>
        <dbReference type="ARBA" id="ARBA00022553"/>
    </source>
</evidence>
<dbReference type="GO" id="GO:0005198">
    <property type="term" value="F:structural molecule activity"/>
    <property type="evidence" value="ECO:0007669"/>
    <property type="project" value="InterPro"/>
</dbReference>
<comment type="subcellular location">
    <subcellularLocation>
        <location evidence="1">Host cytoplasm</location>
    </subcellularLocation>
    <subcellularLocation>
        <location evidence="2">Virion</location>
    </subcellularLocation>
</comment>